<evidence type="ECO:0000256" key="2">
    <source>
        <dbReference type="ARBA" id="ARBA00022457"/>
    </source>
</evidence>
<dbReference type="Gene3D" id="3.30.70.270">
    <property type="match status" value="1"/>
</dbReference>
<proteinExistence type="inferred from homology"/>
<dbReference type="InterPro" id="IPR050116">
    <property type="entry name" value="DNA_polymerase-Y"/>
</dbReference>
<evidence type="ECO:0000256" key="5">
    <source>
        <dbReference type="ARBA" id="ARBA00022932"/>
    </source>
</evidence>
<dbReference type="HAMAP" id="MF_01113">
    <property type="entry name" value="DNApol_IV"/>
    <property type="match status" value="1"/>
</dbReference>
<evidence type="ECO:0000256" key="6">
    <source>
        <dbReference type="HAMAP-Rule" id="MF_01113"/>
    </source>
</evidence>
<keyword evidence="6" id="KW-0479">Metal-binding</keyword>
<dbReference type="NCBIfam" id="NF002677">
    <property type="entry name" value="PRK02406.1"/>
    <property type="match status" value="1"/>
</dbReference>
<dbReference type="NCBIfam" id="NF002848">
    <property type="entry name" value="PRK03103.1"/>
    <property type="match status" value="1"/>
</dbReference>
<dbReference type="InterPro" id="IPR001126">
    <property type="entry name" value="UmuC"/>
</dbReference>
<keyword evidence="6" id="KW-0460">Magnesium</keyword>
<dbReference type="Gene3D" id="3.40.1170.60">
    <property type="match status" value="1"/>
</dbReference>
<comment type="subcellular location">
    <subcellularLocation>
        <location evidence="6">Cytoplasm</location>
    </subcellularLocation>
</comment>
<evidence type="ECO:0000256" key="1">
    <source>
        <dbReference type="ARBA" id="ARBA00010945"/>
    </source>
</evidence>
<dbReference type="PANTHER" id="PTHR11076">
    <property type="entry name" value="DNA REPAIR POLYMERASE UMUC / TRANSFERASE FAMILY MEMBER"/>
    <property type="match status" value="1"/>
</dbReference>
<dbReference type="CDD" id="cd03586">
    <property type="entry name" value="PolY_Pol_IV_kappa"/>
    <property type="match status" value="1"/>
</dbReference>
<keyword evidence="6" id="KW-0808">Transferase</keyword>
<dbReference type="InterPro" id="IPR022880">
    <property type="entry name" value="DNApol_IV"/>
</dbReference>
<accession>A0A1G8FTX4</accession>
<feature type="domain" description="UmuC" evidence="7">
    <location>
        <begin position="5"/>
        <end position="187"/>
    </location>
</feature>
<keyword evidence="2 6" id="KW-0515">Mutator protein</keyword>
<dbReference type="EMBL" id="FNDZ01000001">
    <property type="protein sequence ID" value="SDH85570.1"/>
    <property type="molecule type" value="Genomic_DNA"/>
</dbReference>
<keyword evidence="6" id="KW-0235">DNA replication</keyword>
<dbReference type="PANTHER" id="PTHR11076:SF35">
    <property type="entry name" value="DNA REPAIR PROTEIN HOMOLOG YOBH"/>
    <property type="match status" value="1"/>
</dbReference>
<name>A0A1G8FTX4_9CLOT</name>
<keyword evidence="6" id="KW-0234">DNA repair</keyword>
<comment type="similarity">
    <text evidence="1 6">Belongs to the DNA polymerase type-Y family.</text>
</comment>
<dbReference type="Gene3D" id="1.10.150.20">
    <property type="entry name" value="5' to 3' exonuclease, C-terminal subdomain"/>
    <property type="match status" value="1"/>
</dbReference>
<feature type="binding site" evidence="6">
    <location>
        <position position="105"/>
    </location>
    <ligand>
        <name>Mg(2+)</name>
        <dbReference type="ChEBI" id="CHEBI:18420"/>
    </ligand>
</feature>
<dbReference type="GO" id="GO:0042276">
    <property type="term" value="P:error-prone translesion synthesis"/>
    <property type="evidence" value="ECO:0007669"/>
    <property type="project" value="TreeGrafter"/>
</dbReference>
<dbReference type="Proteomes" id="UP000183255">
    <property type="component" value="Unassembled WGS sequence"/>
</dbReference>
<dbReference type="InterPro" id="IPR043128">
    <property type="entry name" value="Rev_trsase/Diguanyl_cyclase"/>
</dbReference>
<keyword evidence="5 6" id="KW-0239">DNA-directed DNA polymerase</keyword>
<dbReference type="EC" id="2.7.7.7" evidence="6"/>
<gene>
    <name evidence="6" type="primary">dinB</name>
    <name evidence="8" type="ORF">SAMN05421804_10135</name>
</gene>
<dbReference type="PROSITE" id="PS50173">
    <property type="entry name" value="UMUC"/>
    <property type="match status" value="1"/>
</dbReference>
<comment type="cofactor">
    <cofactor evidence="6">
        <name>Mg(2+)</name>
        <dbReference type="ChEBI" id="CHEBI:18420"/>
    </cofactor>
    <text evidence="6">Binds 2 magnesium ions per subunit.</text>
</comment>
<dbReference type="GO" id="GO:0006281">
    <property type="term" value="P:DNA repair"/>
    <property type="evidence" value="ECO:0007669"/>
    <property type="project" value="UniProtKB-UniRule"/>
</dbReference>
<dbReference type="SUPFAM" id="SSF100879">
    <property type="entry name" value="Lesion bypass DNA polymerase (Y-family), little finger domain"/>
    <property type="match status" value="1"/>
</dbReference>
<evidence type="ECO:0000313" key="9">
    <source>
        <dbReference type="Proteomes" id="UP000183255"/>
    </source>
</evidence>
<dbReference type="InterPro" id="IPR036775">
    <property type="entry name" value="DNA_pol_Y-fam_lit_finger_sf"/>
</dbReference>
<dbReference type="InterPro" id="IPR043502">
    <property type="entry name" value="DNA/RNA_pol_sf"/>
</dbReference>
<dbReference type="SUPFAM" id="SSF56672">
    <property type="entry name" value="DNA/RNA polymerases"/>
    <property type="match status" value="1"/>
</dbReference>
<evidence type="ECO:0000313" key="8">
    <source>
        <dbReference type="EMBL" id="SDH85570.1"/>
    </source>
</evidence>
<evidence type="ECO:0000256" key="3">
    <source>
        <dbReference type="ARBA" id="ARBA00022695"/>
    </source>
</evidence>
<feature type="active site" evidence="6">
    <location>
        <position position="106"/>
    </location>
</feature>
<protein>
    <recommendedName>
        <fullName evidence="6">DNA polymerase IV</fullName>
        <shortName evidence="6">Pol IV</shortName>
        <ecNumber evidence="6">2.7.7.7</ecNumber>
    </recommendedName>
</protein>
<dbReference type="Pfam" id="PF00817">
    <property type="entry name" value="IMS"/>
    <property type="match status" value="1"/>
</dbReference>
<dbReference type="GO" id="GO:0009432">
    <property type="term" value="P:SOS response"/>
    <property type="evidence" value="ECO:0007669"/>
    <property type="project" value="TreeGrafter"/>
</dbReference>
<dbReference type="Pfam" id="PF11798">
    <property type="entry name" value="IMS_HHH"/>
    <property type="match status" value="1"/>
</dbReference>
<comment type="catalytic activity">
    <reaction evidence="6">
        <text>DNA(n) + a 2'-deoxyribonucleoside 5'-triphosphate = DNA(n+1) + diphosphate</text>
        <dbReference type="Rhea" id="RHEA:22508"/>
        <dbReference type="Rhea" id="RHEA-COMP:17339"/>
        <dbReference type="Rhea" id="RHEA-COMP:17340"/>
        <dbReference type="ChEBI" id="CHEBI:33019"/>
        <dbReference type="ChEBI" id="CHEBI:61560"/>
        <dbReference type="ChEBI" id="CHEBI:173112"/>
        <dbReference type="EC" id="2.7.7.7"/>
    </reaction>
</comment>
<dbReference type="GO" id="GO:0005829">
    <property type="term" value="C:cytosol"/>
    <property type="evidence" value="ECO:0007669"/>
    <property type="project" value="TreeGrafter"/>
</dbReference>
<dbReference type="Gene3D" id="3.30.1490.100">
    <property type="entry name" value="DNA polymerase, Y-family, little finger domain"/>
    <property type="match status" value="1"/>
</dbReference>
<sequence length="411" mass="46703">MKNIIFLVDMNAFFISCEMVRHDHLKGKPSAVAGDPKKRTGIILAANYEARALGIKTAMSLHEALKICPALQTVPPDHSYYEEMSSKVMELLQRYTPLVEQNSIDEAWLDMTGSLHHFGSPREAAAQIMNQIRKELNLWCSIGISSNKFLSKMASEMKKPLGITELFPHEIRTFLWPLPVKSMYGIGDKTAELLHDEQIWTIGDLARYEKEKLIEKFGKSGYIMHLHANGIDKDPVKVRTRDDLKSIGKSITLPANLHEFSEASKVLMRLSDEVSARARALDKKGHTVQIVLKYPNFKSITRQMQIRSTNLSKYIYETGLHLLRQVWNPSKPVRLIGISLMDFDEETSMKQLNLFDTVSENNTRLIEIQRDENLQNALDLIRAKFGEKVVIRASILSAPSKDNTSAQQKEP</sequence>
<keyword evidence="4 6" id="KW-0227">DNA damage</keyword>
<comment type="function">
    <text evidence="6">Poorly processive, error-prone DNA polymerase involved in untargeted mutagenesis. Copies undamaged DNA at stalled replication forks, which arise in vivo from mismatched or misaligned primer ends. These misaligned primers can be extended by PolIV. Exhibits no 3'-5' exonuclease (proofreading) activity. May be involved in translesional synthesis, in conjunction with the beta clamp from PolIII.</text>
</comment>
<organism evidence="8 9">
    <name type="scientific">Proteiniclasticum ruminis</name>
    <dbReference type="NCBI Taxonomy" id="398199"/>
    <lineage>
        <taxon>Bacteria</taxon>
        <taxon>Bacillati</taxon>
        <taxon>Bacillota</taxon>
        <taxon>Clostridia</taxon>
        <taxon>Eubacteriales</taxon>
        <taxon>Clostridiaceae</taxon>
        <taxon>Proteiniclasticum</taxon>
    </lineage>
</organism>
<feature type="binding site" evidence="6">
    <location>
        <position position="9"/>
    </location>
    <ligand>
        <name>Mg(2+)</name>
        <dbReference type="ChEBI" id="CHEBI:18420"/>
    </ligand>
</feature>
<keyword evidence="3 6" id="KW-0548">Nucleotidyltransferase</keyword>
<reference evidence="8 9" key="1">
    <citation type="submission" date="2016-10" db="EMBL/GenBank/DDBJ databases">
        <authorList>
            <person name="de Groot N.N."/>
        </authorList>
    </citation>
    <scope>NUCLEOTIDE SEQUENCE [LARGE SCALE GENOMIC DNA]</scope>
    <source>
        <strain evidence="8 9">CGMCC 1.5058</strain>
    </source>
</reference>
<evidence type="ECO:0000256" key="4">
    <source>
        <dbReference type="ARBA" id="ARBA00022763"/>
    </source>
</evidence>
<comment type="subunit">
    <text evidence="6">Monomer.</text>
</comment>
<dbReference type="RefSeq" id="WP_031572542.1">
    <property type="nucleotide sequence ID" value="NZ_FNDZ01000001.1"/>
</dbReference>
<dbReference type="GO" id="GO:0006261">
    <property type="term" value="P:DNA-templated DNA replication"/>
    <property type="evidence" value="ECO:0007669"/>
    <property type="project" value="UniProtKB-UniRule"/>
</dbReference>
<dbReference type="Pfam" id="PF11799">
    <property type="entry name" value="IMS_C"/>
    <property type="match status" value="1"/>
</dbReference>
<dbReference type="GO" id="GO:0003887">
    <property type="term" value="F:DNA-directed DNA polymerase activity"/>
    <property type="evidence" value="ECO:0007669"/>
    <property type="project" value="UniProtKB-UniRule"/>
</dbReference>
<keyword evidence="6" id="KW-0963">Cytoplasm</keyword>
<dbReference type="InterPro" id="IPR024728">
    <property type="entry name" value="PolY_HhH_motif"/>
</dbReference>
<evidence type="ECO:0000259" key="7">
    <source>
        <dbReference type="PROSITE" id="PS50173"/>
    </source>
</evidence>
<dbReference type="AlphaFoldDB" id="A0A1G8FTX4"/>
<feature type="site" description="Substrate discrimination" evidence="6">
    <location>
        <position position="14"/>
    </location>
</feature>
<dbReference type="InterPro" id="IPR017961">
    <property type="entry name" value="DNA_pol_Y-fam_little_finger"/>
</dbReference>
<keyword evidence="6" id="KW-0238">DNA-binding</keyword>
<dbReference type="GO" id="GO:0000287">
    <property type="term" value="F:magnesium ion binding"/>
    <property type="evidence" value="ECO:0007669"/>
    <property type="project" value="UniProtKB-UniRule"/>
</dbReference>
<dbReference type="GO" id="GO:0003684">
    <property type="term" value="F:damaged DNA binding"/>
    <property type="evidence" value="ECO:0007669"/>
    <property type="project" value="InterPro"/>
</dbReference>